<dbReference type="RefSeq" id="WP_161110253.1">
    <property type="nucleotide sequence ID" value="NZ_WWHY01000001.1"/>
</dbReference>
<comment type="caution">
    <text evidence="1">The sequence shown here is derived from an EMBL/GenBank/DDBJ whole genome shotgun (WGS) entry which is preliminary data.</text>
</comment>
<organism evidence="1 2">
    <name type="scientific">Nocardiopsis alba</name>
    <dbReference type="NCBI Taxonomy" id="53437"/>
    <lineage>
        <taxon>Bacteria</taxon>
        <taxon>Bacillati</taxon>
        <taxon>Actinomycetota</taxon>
        <taxon>Actinomycetes</taxon>
        <taxon>Streptosporangiales</taxon>
        <taxon>Nocardiopsidaceae</taxon>
        <taxon>Nocardiopsis</taxon>
    </lineage>
</organism>
<sequence>MNSENIHHRTRKTTLYRLHIKNSDEFVAENIFHQSKLEDYALTVIDTRVCEFPAIVVYGIFSQEGGEIPDWRTDAELLSGLKIPSLKQIKSGFSVALAIGEEFYAFGYGDPGNRLIREEIKDTSFGLKFAVRAADANTVQQVARKSIDLRGRQDLTFAAGGLQIDAYGIRKYGEVVRRLGASAANINLTFTKNRGQPVRIECGDGIRLPLGVAGSDLVHDIQEVARIAQSDPDPSLAFIEEFQNVKNPETIELLDLYLEEELAKEGDRKILFSPPFNKWESYSSASKVSFSSGRNRSPQYINPEVEDALAHFGLIKDVLKDSLRAGHVLLHPEDGGEPTRHPNVLRWLEVSILVGSSHFVLSENQWFEIGAEYVRTLKNELSRIIRDAPSIILPAWPENLREEDYVSEIVALNPDFIPLDQVFIKTDRHTKGRGNGFEICDALGPKNELIHIKRGTKSNDLSHLFAQGNVSVESLRYDKRASERFKEKVLEIDPSRDIPDGFIPEKVIYAFQPKRYPGKGPLEVENLTLFTQTSLNQAAKILESQQIKVEAVGIPRTP</sequence>
<accession>A0A7K2IN57</accession>
<proteinExistence type="predicted"/>
<evidence type="ECO:0000313" key="1">
    <source>
        <dbReference type="EMBL" id="MYR31408.1"/>
    </source>
</evidence>
<dbReference type="InterPro" id="IPR026487">
    <property type="entry name" value="CHP04141"/>
</dbReference>
<dbReference type="Pfam" id="PF19614">
    <property type="entry name" value="DUF6119"/>
    <property type="match status" value="1"/>
</dbReference>
<dbReference type="NCBIfam" id="TIGR04141">
    <property type="entry name" value="TIGR04141 family sporadically distributed protein"/>
    <property type="match status" value="1"/>
</dbReference>
<dbReference type="EMBL" id="WWHY01000001">
    <property type="protein sequence ID" value="MYR31408.1"/>
    <property type="molecule type" value="Genomic_DNA"/>
</dbReference>
<evidence type="ECO:0008006" key="3">
    <source>
        <dbReference type="Google" id="ProtNLM"/>
    </source>
</evidence>
<dbReference type="Proteomes" id="UP000467124">
    <property type="component" value="Unassembled WGS sequence"/>
</dbReference>
<reference evidence="1 2" key="1">
    <citation type="journal article" date="2019" name="Nat. Commun.">
        <title>The antimicrobial potential of Streptomyces from insect microbiomes.</title>
        <authorList>
            <person name="Chevrette M.G."/>
            <person name="Carlson C.M."/>
            <person name="Ortega H.E."/>
            <person name="Thomas C."/>
            <person name="Ananiev G.E."/>
            <person name="Barns K.J."/>
            <person name="Book A.J."/>
            <person name="Cagnazzo J."/>
            <person name="Carlos C."/>
            <person name="Flanigan W."/>
            <person name="Grubbs K.J."/>
            <person name="Horn H.A."/>
            <person name="Hoffmann F.M."/>
            <person name="Klassen J.L."/>
            <person name="Knack J.J."/>
            <person name="Lewin G.R."/>
            <person name="McDonald B.R."/>
            <person name="Muller L."/>
            <person name="Melo W.G.P."/>
            <person name="Pinto-Tomas A.A."/>
            <person name="Schmitz A."/>
            <person name="Wendt-Pienkowski E."/>
            <person name="Wildman S."/>
            <person name="Zhao M."/>
            <person name="Zhang F."/>
            <person name="Bugni T.S."/>
            <person name="Andes D.R."/>
            <person name="Pupo M.T."/>
            <person name="Currie C.R."/>
        </authorList>
    </citation>
    <scope>NUCLEOTIDE SEQUENCE [LARGE SCALE GENOMIC DNA]</scope>
    <source>
        <strain evidence="1 2">SID5840</strain>
    </source>
</reference>
<protein>
    <recommendedName>
        <fullName evidence="3">Sporadically distributed protein, TIGR04141 family</fullName>
    </recommendedName>
</protein>
<name>A0A7K2IN57_9ACTN</name>
<gene>
    <name evidence="1" type="ORF">GTW20_03800</name>
</gene>
<dbReference type="AlphaFoldDB" id="A0A7K2IN57"/>
<evidence type="ECO:0000313" key="2">
    <source>
        <dbReference type="Proteomes" id="UP000467124"/>
    </source>
</evidence>